<keyword evidence="3" id="KW-1185">Reference proteome</keyword>
<dbReference type="Proteomes" id="UP000601435">
    <property type="component" value="Unassembled WGS sequence"/>
</dbReference>
<feature type="compositionally biased region" description="Basic and acidic residues" evidence="1">
    <location>
        <begin position="617"/>
        <end position="626"/>
    </location>
</feature>
<feature type="region of interest" description="Disordered" evidence="1">
    <location>
        <begin position="593"/>
        <end position="636"/>
    </location>
</feature>
<feature type="compositionally biased region" description="Basic and acidic residues" evidence="1">
    <location>
        <begin position="9"/>
        <end position="24"/>
    </location>
</feature>
<feature type="region of interest" description="Disordered" evidence="1">
    <location>
        <begin position="1"/>
        <end position="33"/>
    </location>
</feature>
<comment type="caution">
    <text evidence="2">The sequence shown here is derived from an EMBL/GenBank/DDBJ whole genome shotgun (WGS) entry which is preliminary data.</text>
</comment>
<name>A0A812Y383_9DINO</name>
<evidence type="ECO:0000256" key="1">
    <source>
        <dbReference type="SAM" id="MobiDB-lite"/>
    </source>
</evidence>
<reference evidence="2" key="1">
    <citation type="submission" date="2021-02" db="EMBL/GenBank/DDBJ databases">
        <authorList>
            <person name="Dougan E. K."/>
            <person name="Rhodes N."/>
            <person name="Thang M."/>
            <person name="Chan C."/>
        </authorList>
    </citation>
    <scope>NUCLEOTIDE SEQUENCE</scope>
</reference>
<gene>
    <name evidence="2" type="primary">RPL15</name>
    <name evidence="2" type="ORF">SNEC2469_LOCUS22266</name>
</gene>
<sequence>EASAAASGAKDKQDPGDGADKAGAEDPTSGSDRFEADVERILTVFESGQDAVAELAALPHYSREVEETSYEHLREKLGQLVLAFETDRLSSEDAVQLQYPLWRAGFYPLAVLFECWSRSTGIPAVFYTDAFASLASSMLHKSIGADIAGFTTRSRYWCCGTAQPGGGKTPALEPMLRMLRGCMQRLPHFAPGSPPDSFHPVEPMTHAAAIAKFRDTDGYGVIAAGEGGPMLCPAWPSNGTWTQNTHINLQRLLNAAQGGSVTWETVFDRKDRKAASVEAMGGDKASQCESTNVTIALFQWAQGELKSSIGLAQRFVFSFGAVRQPGKPQWQQFEDRVVRPVLERLFSAVLQHLGPKTAMQETSAQRTWHLAARLREEVHQYRLAAFDCNKRAQFGEVFASGLNKSVYWIGATATLCSILEEAWPCVLRAEQKPVEWSGAISECSLKQAMIFFQERYLFGLATLDVETRRLQNKKAPSFPESKDKAVLLAGQLLAAFPGPAWKMRWCQRLGAPLRELESEDSARACGALQAYDNAIRVLELHGLGARTYDKEKEEAGFDKSRFQDLAAAAREFLWSLRTPSWFFLLSSRSTSSLVDGAGAKKDEEDSDGSASSEEEKDVEKAADKRQKSQKTRPRRAYSELLFNGSPAMPIDNSKALNAQVRGILANSQHGDRDVRLKPVERANAIAVVGECSTQSCADCSWRLLATLWLQEDGTPWLNVKCDGKHGKRSRPKGCKMWAPAEIAAIKTAHPNGTLLSSRSVRAALNEAGFTSPVAKDRLKQYVTRENRKRRGGNLVGQKPIVQELLEAVEAWSRRQAATFSSASLEELRVVGTPDCGVGHAFFGWSCRGFLNHALNPNKAPVCVVVDGKHKITTTGGVIATVSFLGKGEMGNTRLAHSKKEKVQVPLHTGTTRPILQAYMDAESTANWIRLFELLCSVVLAECGYDLKPMVVQVQCDFNDAIEAARRKVFPNARIARDYPHMMRAVHSAVTAKADEDLRGRVIAFMREYLHRQKADTLKKFFGLRERRLADCAMDVYWADYWSGSLGTHPGSATGSQTLEGFHSFWQSLLSKRTRQSPCNVLQMMQKLFTDHWGSYMRGDGQPGSSLWPKSPEAAFLNGTVLHGQGMSSAAEYWAHRHANNVRVIERDNSKFWVMRSQASDTETAAAAAVQHATAKHLVDLLYMSEAEVREALEKAKIIEKREGAVHISISELNLLFQAHCVVVEGALPAQYCPKIHGSPTSKGRRLCTCGLFVQRAECPHVYYVAGLKDELDLNKLPEKRKPGRPKADAAG</sequence>
<dbReference type="OrthoDB" id="418700at2759"/>
<feature type="non-terminal residue" evidence="2">
    <location>
        <position position="1"/>
    </location>
</feature>
<proteinExistence type="predicted"/>
<evidence type="ECO:0000313" key="3">
    <source>
        <dbReference type="Proteomes" id="UP000601435"/>
    </source>
</evidence>
<protein>
    <submittedName>
        <fullName evidence="2">RPL15 protein</fullName>
    </submittedName>
</protein>
<feature type="compositionally biased region" description="Acidic residues" evidence="1">
    <location>
        <begin position="604"/>
        <end position="616"/>
    </location>
</feature>
<organism evidence="2 3">
    <name type="scientific">Symbiodinium necroappetens</name>
    <dbReference type="NCBI Taxonomy" id="1628268"/>
    <lineage>
        <taxon>Eukaryota</taxon>
        <taxon>Sar</taxon>
        <taxon>Alveolata</taxon>
        <taxon>Dinophyceae</taxon>
        <taxon>Suessiales</taxon>
        <taxon>Symbiodiniaceae</taxon>
        <taxon>Symbiodinium</taxon>
    </lineage>
</organism>
<evidence type="ECO:0000313" key="2">
    <source>
        <dbReference type="EMBL" id="CAE7764101.1"/>
    </source>
</evidence>
<accession>A0A812Y383</accession>
<feature type="non-terminal residue" evidence="2">
    <location>
        <position position="1291"/>
    </location>
</feature>
<dbReference type="EMBL" id="CAJNJA010040211">
    <property type="protein sequence ID" value="CAE7764101.1"/>
    <property type="molecule type" value="Genomic_DNA"/>
</dbReference>